<comment type="subcellular location">
    <subcellularLocation>
        <location evidence="1">Nucleus</location>
    </subcellularLocation>
</comment>
<evidence type="ECO:0000313" key="7">
    <source>
        <dbReference type="Proteomes" id="UP000789706"/>
    </source>
</evidence>
<name>A0A9N9ACT9_9GLOM</name>
<reference evidence="6" key="1">
    <citation type="submission" date="2021-06" db="EMBL/GenBank/DDBJ databases">
        <authorList>
            <person name="Kallberg Y."/>
            <person name="Tangrot J."/>
            <person name="Rosling A."/>
        </authorList>
    </citation>
    <scope>NUCLEOTIDE SEQUENCE</scope>
    <source>
        <strain evidence="6">AZ414A</strain>
    </source>
</reference>
<evidence type="ECO:0000256" key="5">
    <source>
        <dbReference type="ARBA" id="ARBA00023242"/>
    </source>
</evidence>
<dbReference type="SUPFAM" id="SSF53098">
    <property type="entry name" value="Ribonuclease H-like"/>
    <property type="match status" value="1"/>
</dbReference>
<evidence type="ECO:0000256" key="2">
    <source>
        <dbReference type="ARBA" id="ARBA00022723"/>
    </source>
</evidence>
<dbReference type="OrthoDB" id="2432695at2759"/>
<dbReference type="GO" id="GO:0005634">
    <property type="term" value="C:nucleus"/>
    <property type="evidence" value="ECO:0007669"/>
    <property type="project" value="UniProtKB-SubCell"/>
</dbReference>
<proteinExistence type="predicted"/>
<keyword evidence="2" id="KW-0479">Metal-binding</keyword>
<dbReference type="EMBL" id="CAJVPK010000549">
    <property type="protein sequence ID" value="CAG8524983.1"/>
    <property type="molecule type" value="Genomic_DNA"/>
</dbReference>
<dbReference type="InterPro" id="IPR052035">
    <property type="entry name" value="ZnF_BED_domain_contain"/>
</dbReference>
<protein>
    <submittedName>
        <fullName evidence="6">2481_t:CDS:1</fullName>
    </submittedName>
</protein>
<accession>A0A9N9ACT9</accession>
<evidence type="ECO:0000256" key="1">
    <source>
        <dbReference type="ARBA" id="ARBA00004123"/>
    </source>
</evidence>
<keyword evidence="4" id="KW-0862">Zinc</keyword>
<sequence length="225" mass="26113">MKHLKKQHSIRAGISRQSTTIDEMFGPSKQHPFTIVEEEDFINFVYSLYPNAEIPSADTIKREIMELYVTNVAKMQTVLQKLQSKISFTTDIWVFTSMKSFMSITVHFIDNKWQIQNIIIDFVQIYGSHTGSNIKNSFVSGVTTDNAFNNNTFIHSLNNWAKEHEISSDEKKIISDVLHISLIWVFKLRELMTKVHASPQRHEKLSYFCKFHEVNDLKPILDVAT</sequence>
<comment type="caution">
    <text evidence="6">The sequence shown here is derived from an EMBL/GenBank/DDBJ whole genome shotgun (WGS) entry which is preliminary data.</text>
</comment>
<dbReference type="AlphaFoldDB" id="A0A9N9ACT9"/>
<gene>
    <name evidence="6" type="ORF">DEBURN_LOCUS5854</name>
</gene>
<dbReference type="PANTHER" id="PTHR46481:SF10">
    <property type="entry name" value="ZINC FINGER BED DOMAIN-CONTAINING PROTEIN 39"/>
    <property type="match status" value="1"/>
</dbReference>
<dbReference type="GO" id="GO:0008270">
    <property type="term" value="F:zinc ion binding"/>
    <property type="evidence" value="ECO:0007669"/>
    <property type="project" value="UniProtKB-KW"/>
</dbReference>
<organism evidence="6 7">
    <name type="scientific">Diversispora eburnea</name>
    <dbReference type="NCBI Taxonomy" id="1213867"/>
    <lineage>
        <taxon>Eukaryota</taxon>
        <taxon>Fungi</taxon>
        <taxon>Fungi incertae sedis</taxon>
        <taxon>Mucoromycota</taxon>
        <taxon>Glomeromycotina</taxon>
        <taxon>Glomeromycetes</taxon>
        <taxon>Diversisporales</taxon>
        <taxon>Diversisporaceae</taxon>
        <taxon>Diversispora</taxon>
    </lineage>
</organism>
<dbReference type="InterPro" id="IPR012337">
    <property type="entry name" value="RNaseH-like_sf"/>
</dbReference>
<evidence type="ECO:0000313" key="6">
    <source>
        <dbReference type="EMBL" id="CAG8524983.1"/>
    </source>
</evidence>
<dbReference type="Proteomes" id="UP000789706">
    <property type="component" value="Unassembled WGS sequence"/>
</dbReference>
<dbReference type="SUPFAM" id="SSF140996">
    <property type="entry name" value="Hermes dimerisation domain"/>
    <property type="match status" value="1"/>
</dbReference>
<evidence type="ECO:0000256" key="3">
    <source>
        <dbReference type="ARBA" id="ARBA00022771"/>
    </source>
</evidence>
<evidence type="ECO:0000256" key="4">
    <source>
        <dbReference type="ARBA" id="ARBA00022833"/>
    </source>
</evidence>
<keyword evidence="3" id="KW-0863">Zinc-finger</keyword>
<keyword evidence="5" id="KW-0539">Nucleus</keyword>
<keyword evidence="7" id="KW-1185">Reference proteome</keyword>
<dbReference type="PANTHER" id="PTHR46481">
    <property type="entry name" value="ZINC FINGER BED DOMAIN-CONTAINING PROTEIN 4"/>
    <property type="match status" value="1"/>
</dbReference>